<evidence type="ECO:0000313" key="19">
    <source>
        <dbReference type="EMBL" id="RBR20874.1"/>
    </source>
</evidence>
<dbReference type="PANTHER" id="PTHR33048">
    <property type="entry name" value="PTH11-LIKE INTEGRAL MEMBRANE PROTEIN (AFU_ORTHOLOGUE AFUA_5G11245)"/>
    <property type="match status" value="1"/>
</dbReference>
<dbReference type="GO" id="GO:0005576">
    <property type="term" value="C:extracellular region"/>
    <property type="evidence" value="ECO:0007669"/>
    <property type="project" value="UniProtKB-SubCell"/>
</dbReference>
<feature type="domain" description="CFEM" evidence="18">
    <location>
        <begin position="6"/>
        <end position="116"/>
    </location>
</feature>
<gene>
    <name evidence="19" type="ORF">FIESC28_05026</name>
</gene>
<feature type="disulfide bond" evidence="14">
    <location>
        <begin position="47"/>
        <end position="54"/>
    </location>
</feature>
<evidence type="ECO:0000256" key="1">
    <source>
        <dbReference type="ARBA" id="ARBA00004141"/>
    </source>
</evidence>
<evidence type="ECO:0000256" key="3">
    <source>
        <dbReference type="ARBA" id="ARBA00004613"/>
    </source>
</evidence>
<keyword evidence="6" id="KW-0336">GPI-anchor</keyword>
<evidence type="ECO:0000256" key="7">
    <source>
        <dbReference type="ARBA" id="ARBA00022692"/>
    </source>
</evidence>
<feature type="disulfide bond" evidence="14">
    <location>
        <begin position="56"/>
        <end position="89"/>
    </location>
</feature>
<evidence type="ECO:0000256" key="15">
    <source>
        <dbReference type="SAM" id="MobiDB-lite"/>
    </source>
</evidence>
<comment type="caution">
    <text evidence="14">Lacks conserved residue(s) required for the propagation of feature annotation.</text>
</comment>
<dbReference type="EMBL" id="QKXC01000104">
    <property type="protein sequence ID" value="RBR20874.1"/>
    <property type="molecule type" value="Genomic_DNA"/>
</dbReference>
<accession>A0A366RUW7</accession>
<dbReference type="GeneID" id="41994469"/>
<dbReference type="InterPro" id="IPR052337">
    <property type="entry name" value="SAT4-like"/>
</dbReference>
<feature type="compositionally biased region" description="Basic and acidic residues" evidence="15">
    <location>
        <begin position="397"/>
        <end position="412"/>
    </location>
</feature>
<comment type="similarity">
    <text evidence="13">Belongs to the SAT4 family.</text>
</comment>
<feature type="compositionally biased region" description="Polar residues" evidence="15">
    <location>
        <begin position="421"/>
        <end position="432"/>
    </location>
</feature>
<keyword evidence="6" id="KW-0325">Glycoprotein</keyword>
<dbReference type="InterPro" id="IPR008427">
    <property type="entry name" value="Extracellular_membr_CFEM_dom"/>
</dbReference>
<sequence length="432" mass="47921">MRLLSLSLLVATALSAFANAASFADLAAQIPACDLKCVQQALPESPCSMTNTTCLCTDPIFASLTQACVLEKCTVKDSLTLMRVQNMACGVPVQSKQMEFRINAIIACIIAEIAVILRIYSKVTILGKLGIDDYFIMIAACATVPYIWLACRLADLGFGLNIWDITPFDRLYELLKLFWIDQIMYSVHLYSTKLSILFFLRGIFTTPEFKKLTLMIGIFVALCGAATMITTALQCLPASYNWTSWDAEHKGHCNDLNSQTYAFGGINMICDIVILLLPLPHLMKLQVKHRQKAQLFVMFSLGIVVTVFSIIRLPFLITLGKTTNPTWEYVEVTIWSIWETELGMVCASLPAIRHLCKHFWPNAMATIASKMSFTGSNKDSNLDKSAGSWPGSRATRSKTDNKSYYELDERSLIGKGPDPATNVSTTNVHATQ</sequence>
<dbReference type="PANTHER" id="PTHR33048:SF47">
    <property type="entry name" value="INTEGRAL MEMBRANE PROTEIN-RELATED"/>
    <property type="match status" value="1"/>
</dbReference>
<feature type="transmembrane region" description="Helical" evidence="16">
    <location>
        <begin position="183"/>
        <end position="200"/>
    </location>
</feature>
<evidence type="ECO:0000256" key="14">
    <source>
        <dbReference type="PROSITE-ProRule" id="PRU01356"/>
    </source>
</evidence>
<evidence type="ECO:0000256" key="12">
    <source>
        <dbReference type="ARBA" id="ARBA00023288"/>
    </source>
</evidence>
<reference evidence="19 20" key="1">
    <citation type="submission" date="2018-06" db="EMBL/GenBank/DDBJ databases">
        <title>Fusarium incarnatum-equiseti species complex species 28.</title>
        <authorList>
            <person name="Gardiner D.M."/>
        </authorList>
    </citation>
    <scope>NUCLEOTIDE SEQUENCE [LARGE SCALE GENOMIC DNA]</scope>
    <source>
        <strain evidence="19 20">FIESC_28</strain>
    </source>
</reference>
<keyword evidence="8 17" id="KW-0732">Signal</keyword>
<dbReference type="InterPro" id="IPR049326">
    <property type="entry name" value="Rhodopsin_dom_fungi"/>
</dbReference>
<evidence type="ECO:0000256" key="2">
    <source>
        <dbReference type="ARBA" id="ARBA00004589"/>
    </source>
</evidence>
<feature type="transmembrane region" description="Helical" evidence="16">
    <location>
        <begin position="102"/>
        <end position="121"/>
    </location>
</feature>
<evidence type="ECO:0000256" key="9">
    <source>
        <dbReference type="ARBA" id="ARBA00022989"/>
    </source>
</evidence>
<dbReference type="Proteomes" id="UP000253153">
    <property type="component" value="Unassembled WGS sequence"/>
</dbReference>
<evidence type="ECO:0000256" key="16">
    <source>
        <dbReference type="SAM" id="Phobius"/>
    </source>
</evidence>
<dbReference type="AlphaFoldDB" id="A0A366RUW7"/>
<name>A0A366RUW7_9HYPO</name>
<comment type="similarity">
    <text evidence="4">Belongs to the RBT5 family.</text>
</comment>
<evidence type="ECO:0000256" key="6">
    <source>
        <dbReference type="ARBA" id="ARBA00022622"/>
    </source>
</evidence>
<keyword evidence="20" id="KW-1185">Reference proteome</keyword>
<evidence type="ECO:0000256" key="10">
    <source>
        <dbReference type="ARBA" id="ARBA00023136"/>
    </source>
</evidence>
<organism evidence="19 20">
    <name type="scientific">Fusarium coffeatum</name>
    <dbReference type="NCBI Taxonomy" id="231269"/>
    <lineage>
        <taxon>Eukaryota</taxon>
        <taxon>Fungi</taxon>
        <taxon>Dikarya</taxon>
        <taxon>Ascomycota</taxon>
        <taxon>Pezizomycotina</taxon>
        <taxon>Sordariomycetes</taxon>
        <taxon>Hypocreomycetidae</taxon>
        <taxon>Hypocreales</taxon>
        <taxon>Nectriaceae</taxon>
        <taxon>Fusarium</taxon>
        <taxon>Fusarium incarnatum-equiseti species complex</taxon>
    </lineage>
</organism>
<dbReference type="SMART" id="SM00747">
    <property type="entry name" value="CFEM"/>
    <property type="match status" value="1"/>
</dbReference>
<keyword evidence="10 16" id="KW-0472">Membrane</keyword>
<feature type="transmembrane region" description="Helical" evidence="16">
    <location>
        <begin position="260"/>
        <end position="283"/>
    </location>
</feature>
<comment type="caution">
    <text evidence="19">The sequence shown here is derived from an EMBL/GenBank/DDBJ whole genome shotgun (WGS) entry which is preliminary data.</text>
</comment>
<keyword evidence="12" id="KW-0449">Lipoprotein</keyword>
<proteinExistence type="inferred from homology"/>
<feature type="transmembrane region" description="Helical" evidence="16">
    <location>
        <begin position="295"/>
        <end position="315"/>
    </location>
</feature>
<keyword evidence="7 16" id="KW-0812">Transmembrane</keyword>
<keyword evidence="5" id="KW-0964">Secreted</keyword>
<feature type="signal peptide" evidence="17">
    <location>
        <begin position="1"/>
        <end position="20"/>
    </location>
</feature>
<feature type="transmembrane region" description="Helical" evidence="16">
    <location>
        <begin position="212"/>
        <end position="240"/>
    </location>
</feature>
<evidence type="ECO:0000256" key="4">
    <source>
        <dbReference type="ARBA" id="ARBA00010031"/>
    </source>
</evidence>
<keyword evidence="11 14" id="KW-1015">Disulfide bond</keyword>
<evidence type="ECO:0000256" key="8">
    <source>
        <dbReference type="ARBA" id="ARBA00022729"/>
    </source>
</evidence>
<dbReference type="Pfam" id="PF05730">
    <property type="entry name" value="CFEM"/>
    <property type="match status" value="1"/>
</dbReference>
<evidence type="ECO:0000256" key="11">
    <source>
        <dbReference type="ARBA" id="ARBA00023157"/>
    </source>
</evidence>
<comment type="subcellular location">
    <subcellularLocation>
        <location evidence="2">Membrane</location>
        <topology evidence="2">Lipid-anchor</topology>
        <topology evidence="2">GPI-anchor</topology>
    </subcellularLocation>
    <subcellularLocation>
        <location evidence="1">Membrane</location>
        <topology evidence="1">Multi-pass membrane protein</topology>
    </subcellularLocation>
    <subcellularLocation>
        <location evidence="3">Secreted</location>
    </subcellularLocation>
</comment>
<evidence type="ECO:0000256" key="13">
    <source>
        <dbReference type="ARBA" id="ARBA00038359"/>
    </source>
</evidence>
<feature type="transmembrane region" description="Helical" evidence="16">
    <location>
        <begin position="133"/>
        <end position="163"/>
    </location>
</feature>
<dbReference type="PROSITE" id="PS52012">
    <property type="entry name" value="CFEM"/>
    <property type="match status" value="1"/>
</dbReference>
<evidence type="ECO:0000256" key="5">
    <source>
        <dbReference type="ARBA" id="ARBA00022525"/>
    </source>
</evidence>
<feature type="region of interest" description="Disordered" evidence="15">
    <location>
        <begin position="380"/>
        <end position="432"/>
    </location>
</feature>
<feature type="disulfide bond" evidence="14">
    <location>
        <begin position="33"/>
        <end position="73"/>
    </location>
</feature>
<evidence type="ECO:0000313" key="20">
    <source>
        <dbReference type="Proteomes" id="UP000253153"/>
    </source>
</evidence>
<feature type="chain" id="PRO_5016851932" description="CFEM domain-containing protein" evidence="17">
    <location>
        <begin position="21"/>
        <end position="432"/>
    </location>
</feature>
<dbReference type="Pfam" id="PF20684">
    <property type="entry name" value="Fung_rhodopsin"/>
    <property type="match status" value="1"/>
</dbReference>
<dbReference type="GO" id="GO:0098552">
    <property type="term" value="C:side of membrane"/>
    <property type="evidence" value="ECO:0007669"/>
    <property type="project" value="UniProtKB-KW"/>
</dbReference>
<dbReference type="OrthoDB" id="2496787at2759"/>
<evidence type="ECO:0000256" key="17">
    <source>
        <dbReference type="SAM" id="SignalP"/>
    </source>
</evidence>
<evidence type="ECO:0000259" key="18">
    <source>
        <dbReference type="PROSITE" id="PS52012"/>
    </source>
</evidence>
<feature type="disulfide bond" evidence="14">
    <location>
        <begin position="37"/>
        <end position="68"/>
    </location>
</feature>
<protein>
    <recommendedName>
        <fullName evidence="18">CFEM domain-containing protein</fullName>
    </recommendedName>
</protein>
<keyword evidence="9 16" id="KW-1133">Transmembrane helix</keyword>
<dbReference type="RefSeq" id="XP_031016673.1">
    <property type="nucleotide sequence ID" value="XM_031159173.1"/>
</dbReference>